<feature type="chain" id="PRO_5047355556" description="Right handed beta helix domain-containing protein" evidence="2">
    <location>
        <begin position="25"/>
        <end position="413"/>
    </location>
</feature>
<dbReference type="EMBL" id="BAAASZ010000052">
    <property type="protein sequence ID" value="GAA2466680.1"/>
    <property type="molecule type" value="Genomic_DNA"/>
</dbReference>
<reference evidence="4 5" key="1">
    <citation type="journal article" date="2019" name="Int. J. Syst. Evol. Microbiol.">
        <title>The Global Catalogue of Microorganisms (GCM) 10K type strain sequencing project: providing services to taxonomists for standard genome sequencing and annotation.</title>
        <authorList>
            <consortium name="The Broad Institute Genomics Platform"/>
            <consortium name="The Broad Institute Genome Sequencing Center for Infectious Disease"/>
            <person name="Wu L."/>
            <person name="Ma J."/>
        </authorList>
    </citation>
    <scope>NUCLEOTIDE SEQUENCE [LARGE SCALE GENOMIC DNA]</scope>
    <source>
        <strain evidence="4 5">JCM 6305</strain>
    </source>
</reference>
<feature type="region of interest" description="Disordered" evidence="1">
    <location>
        <begin position="285"/>
        <end position="306"/>
    </location>
</feature>
<evidence type="ECO:0000313" key="5">
    <source>
        <dbReference type="Proteomes" id="UP001501638"/>
    </source>
</evidence>
<sequence length="413" mass="43754">MKKKFFLSACVALAAALPAVPGHAAPAEIVVDDDLVQCPNADFMAIQDAVDAAPAGSRIKVCAGTYDEVVNVDKSLQMTGARAPSACDRDRAPDPTKDSIVQGRNSSGGVVNLMANGVLFRDFTVRNNTAGPGIATGGSFSGYQVERNVIRDNVFGMHLDIREANEQNEVEKNCIRDNNRPGPESGYGILSDRGLDFTEILENSFYRNESAAIALAGDKPGDISDVDVERNTSRQDGSLLVITNSVDSEVERNRVRDSAGAALFVGYDNDWLQIQYNDIEGSAGGLRTSTESGGVPGAAASGGPSTDVKIIRNHVDGATVGDGIGVSPDSLSRSVISHNRVADNSRSGIRIDAGENEDNLLAHNRLRDNGEHDCHDRTEGNRTAGTANTWRKSTGQTENRPGLCDRTPAPGGS</sequence>
<accession>A0ABN3KMM8</accession>
<feature type="domain" description="Right handed beta helix" evidence="3">
    <location>
        <begin position="186"/>
        <end position="292"/>
    </location>
</feature>
<dbReference type="Gene3D" id="2.160.20.10">
    <property type="entry name" value="Single-stranded right-handed beta-helix, Pectin lyase-like"/>
    <property type="match status" value="2"/>
</dbReference>
<gene>
    <name evidence="4" type="ORF">GCM10010405_58990</name>
</gene>
<protein>
    <recommendedName>
        <fullName evidence="3">Right handed beta helix domain-containing protein</fullName>
    </recommendedName>
</protein>
<feature type="signal peptide" evidence="2">
    <location>
        <begin position="1"/>
        <end position="24"/>
    </location>
</feature>
<dbReference type="SUPFAM" id="SSF51126">
    <property type="entry name" value="Pectin lyase-like"/>
    <property type="match status" value="1"/>
</dbReference>
<organism evidence="4 5">
    <name type="scientific">Streptomyces macrosporus</name>
    <dbReference type="NCBI Taxonomy" id="44032"/>
    <lineage>
        <taxon>Bacteria</taxon>
        <taxon>Bacillati</taxon>
        <taxon>Actinomycetota</taxon>
        <taxon>Actinomycetes</taxon>
        <taxon>Kitasatosporales</taxon>
        <taxon>Streptomycetaceae</taxon>
        <taxon>Streptomyces</taxon>
    </lineage>
</organism>
<evidence type="ECO:0000256" key="2">
    <source>
        <dbReference type="SAM" id="SignalP"/>
    </source>
</evidence>
<evidence type="ECO:0000313" key="4">
    <source>
        <dbReference type="EMBL" id="GAA2466680.1"/>
    </source>
</evidence>
<evidence type="ECO:0000259" key="3">
    <source>
        <dbReference type="Pfam" id="PF13229"/>
    </source>
</evidence>
<proteinExistence type="predicted"/>
<dbReference type="InterPro" id="IPR006626">
    <property type="entry name" value="PbH1"/>
</dbReference>
<evidence type="ECO:0000256" key="1">
    <source>
        <dbReference type="SAM" id="MobiDB-lite"/>
    </source>
</evidence>
<dbReference type="InterPro" id="IPR039448">
    <property type="entry name" value="Beta_helix"/>
</dbReference>
<dbReference type="Proteomes" id="UP001501638">
    <property type="component" value="Unassembled WGS sequence"/>
</dbReference>
<feature type="region of interest" description="Disordered" evidence="1">
    <location>
        <begin position="81"/>
        <end position="104"/>
    </location>
</feature>
<name>A0ABN3KMM8_9ACTN</name>
<keyword evidence="2" id="KW-0732">Signal</keyword>
<dbReference type="SMART" id="SM00710">
    <property type="entry name" value="PbH1"/>
    <property type="match status" value="6"/>
</dbReference>
<feature type="compositionally biased region" description="Basic and acidic residues" evidence="1">
    <location>
        <begin position="87"/>
        <end position="97"/>
    </location>
</feature>
<dbReference type="RefSeq" id="WP_344329006.1">
    <property type="nucleotide sequence ID" value="NZ_BAAASZ010000052.1"/>
</dbReference>
<keyword evidence="5" id="KW-1185">Reference proteome</keyword>
<dbReference type="Pfam" id="PF13229">
    <property type="entry name" value="Beta_helix"/>
    <property type="match status" value="1"/>
</dbReference>
<feature type="compositionally biased region" description="Basic and acidic residues" evidence="1">
    <location>
        <begin position="369"/>
        <end position="380"/>
    </location>
</feature>
<dbReference type="InterPro" id="IPR011050">
    <property type="entry name" value="Pectin_lyase_fold/virulence"/>
</dbReference>
<feature type="compositionally biased region" description="Polar residues" evidence="1">
    <location>
        <begin position="381"/>
        <end position="399"/>
    </location>
</feature>
<feature type="region of interest" description="Disordered" evidence="1">
    <location>
        <begin position="369"/>
        <end position="413"/>
    </location>
</feature>
<dbReference type="InterPro" id="IPR012334">
    <property type="entry name" value="Pectin_lyas_fold"/>
</dbReference>
<comment type="caution">
    <text evidence="4">The sequence shown here is derived from an EMBL/GenBank/DDBJ whole genome shotgun (WGS) entry which is preliminary data.</text>
</comment>